<gene>
    <name evidence="1" type="ORF">O181_004304</name>
</gene>
<evidence type="ECO:0000313" key="2">
    <source>
        <dbReference type="Proteomes" id="UP000765509"/>
    </source>
</evidence>
<evidence type="ECO:0000313" key="1">
    <source>
        <dbReference type="EMBL" id="MBW0464589.1"/>
    </source>
</evidence>
<comment type="caution">
    <text evidence="1">The sequence shown here is derived from an EMBL/GenBank/DDBJ whole genome shotgun (WGS) entry which is preliminary data.</text>
</comment>
<organism evidence="1 2">
    <name type="scientific">Austropuccinia psidii MF-1</name>
    <dbReference type="NCBI Taxonomy" id="1389203"/>
    <lineage>
        <taxon>Eukaryota</taxon>
        <taxon>Fungi</taxon>
        <taxon>Dikarya</taxon>
        <taxon>Basidiomycota</taxon>
        <taxon>Pucciniomycotina</taxon>
        <taxon>Pucciniomycetes</taxon>
        <taxon>Pucciniales</taxon>
        <taxon>Sphaerophragmiaceae</taxon>
        <taxon>Austropuccinia</taxon>
    </lineage>
</organism>
<dbReference type="Proteomes" id="UP000765509">
    <property type="component" value="Unassembled WGS sequence"/>
</dbReference>
<reference evidence="1" key="1">
    <citation type="submission" date="2021-03" db="EMBL/GenBank/DDBJ databases">
        <title>Draft genome sequence of rust myrtle Austropuccinia psidii MF-1, a brazilian biotype.</title>
        <authorList>
            <person name="Quecine M.C."/>
            <person name="Pachon D.M.R."/>
            <person name="Bonatelli M.L."/>
            <person name="Correr F.H."/>
            <person name="Franceschini L.M."/>
            <person name="Leite T.F."/>
            <person name="Margarido G.R.A."/>
            <person name="Almeida C.A."/>
            <person name="Ferrarezi J.A."/>
            <person name="Labate C.A."/>
        </authorList>
    </citation>
    <scope>NUCLEOTIDE SEQUENCE</scope>
    <source>
        <strain evidence="1">MF-1</strain>
    </source>
</reference>
<dbReference type="AlphaFoldDB" id="A0A9Q3GEQ5"/>
<protein>
    <submittedName>
        <fullName evidence="1">Uncharacterized protein</fullName>
    </submittedName>
</protein>
<keyword evidence="2" id="KW-1185">Reference proteome</keyword>
<name>A0A9Q3GEQ5_9BASI</name>
<sequence>MHPILKDPGVVDIWYNIPLCTIFAQQSNGDIFRTKLHDSKSSPQSITNFEGVFFSYSVWQLPGGYQKTIQGTQLPGPAGFALSILIRTILREILGDYQLFQSLSRNQVLSIPWTTKFVHTGSNQASCMTLAHLGQFIFHCGNSVTQFNSQD</sequence>
<proteinExistence type="predicted"/>
<dbReference type="EMBL" id="AVOT02000826">
    <property type="protein sequence ID" value="MBW0464589.1"/>
    <property type="molecule type" value="Genomic_DNA"/>
</dbReference>
<accession>A0A9Q3GEQ5</accession>